<organism evidence="1 2">
    <name type="scientific">Fretibacterium fastidiosum</name>
    <dbReference type="NCBI Taxonomy" id="651822"/>
    <lineage>
        <taxon>Bacteria</taxon>
        <taxon>Thermotogati</taxon>
        <taxon>Synergistota</taxon>
        <taxon>Synergistia</taxon>
        <taxon>Synergistales</taxon>
        <taxon>Aminobacteriaceae</taxon>
        <taxon>Fretibacterium</taxon>
    </lineage>
</organism>
<keyword evidence="2" id="KW-1185">Reference proteome</keyword>
<dbReference type="AlphaFoldDB" id="A0AB94IWS0"/>
<evidence type="ECO:0000313" key="1">
    <source>
        <dbReference type="EMBL" id="CBL28220.1"/>
    </source>
</evidence>
<sequence>MPASLRCSATARAMARMWASLKLRSLEEPRWPDVPNATCWDRASGSGSRV</sequence>
<dbReference type="EMBL" id="FP929056">
    <property type="protein sequence ID" value="CBL28220.1"/>
    <property type="molecule type" value="Genomic_DNA"/>
</dbReference>
<protein>
    <submittedName>
        <fullName evidence="1">Uncharacterized protein</fullName>
    </submittedName>
</protein>
<dbReference type="KEGG" id="sbr:SY1_09690"/>
<reference evidence="1 2" key="2">
    <citation type="submission" date="2010-03" db="EMBL/GenBank/DDBJ databases">
        <authorList>
            <person name="Pajon A."/>
        </authorList>
    </citation>
    <scope>NUCLEOTIDE SEQUENCE [LARGE SCALE GENOMIC DNA]</scope>
    <source>
        <strain evidence="1 2">SGP1</strain>
    </source>
</reference>
<gene>
    <name evidence="1" type="ORF">SY1_09690</name>
</gene>
<dbReference type="Proteomes" id="UP000008957">
    <property type="component" value="Chromosome"/>
</dbReference>
<proteinExistence type="predicted"/>
<reference evidence="2" key="1">
    <citation type="submission" date="2010-03" db="EMBL/GenBank/DDBJ databases">
        <title>The genome sequence of Synergistetes sp. SGP1.</title>
        <authorList>
            <consortium name="metaHIT consortium -- http://www.metahit.eu/"/>
            <person name="Pajon A."/>
            <person name="Turner K."/>
            <person name="Parkhill J."/>
            <person name="Wade W."/>
            <person name="Vartoukian S."/>
        </authorList>
    </citation>
    <scope>NUCLEOTIDE SEQUENCE [LARGE SCALE GENOMIC DNA]</scope>
    <source>
        <strain evidence="2">SGP1</strain>
    </source>
</reference>
<evidence type="ECO:0000313" key="2">
    <source>
        <dbReference type="Proteomes" id="UP000008957"/>
    </source>
</evidence>
<accession>A0AB94IWS0</accession>
<name>A0AB94IWS0_9BACT</name>